<reference evidence="6" key="1">
    <citation type="submission" date="2021-01" db="EMBL/GenBank/DDBJ databases">
        <title>Modified the classification status of verrucomicrobia.</title>
        <authorList>
            <person name="Feng X."/>
        </authorList>
    </citation>
    <scope>NUCLEOTIDE SEQUENCE</scope>
    <source>
        <strain evidence="6">5K15</strain>
    </source>
</reference>
<dbReference type="GO" id="GO:0009055">
    <property type="term" value="F:electron transfer activity"/>
    <property type="evidence" value="ECO:0007669"/>
    <property type="project" value="InterPro"/>
</dbReference>
<dbReference type="Proteomes" id="UP000634206">
    <property type="component" value="Unassembled WGS sequence"/>
</dbReference>
<keyword evidence="3 4" id="KW-0408">Iron</keyword>
<organism evidence="6 7">
    <name type="scientific">Oceaniferula flava</name>
    <dbReference type="NCBI Taxonomy" id="2800421"/>
    <lineage>
        <taxon>Bacteria</taxon>
        <taxon>Pseudomonadati</taxon>
        <taxon>Verrucomicrobiota</taxon>
        <taxon>Verrucomicrobiia</taxon>
        <taxon>Verrucomicrobiales</taxon>
        <taxon>Verrucomicrobiaceae</taxon>
        <taxon>Oceaniferula</taxon>
    </lineage>
</organism>
<dbReference type="RefSeq" id="WP_309489668.1">
    <property type="nucleotide sequence ID" value="NZ_JAENIG010000005.1"/>
</dbReference>
<dbReference type="Gene3D" id="1.10.760.10">
    <property type="entry name" value="Cytochrome c-like domain"/>
    <property type="match status" value="1"/>
</dbReference>
<dbReference type="Gene3D" id="2.60.120.200">
    <property type="match status" value="1"/>
</dbReference>
<comment type="caution">
    <text evidence="6">The sequence shown here is derived from an EMBL/GenBank/DDBJ whole genome shotgun (WGS) entry which is preliminary data.</text>
</comment>
<evidence type="ECO:0000313" key="6">
    <source>
        <dbReference type="EMBL" id="MBK1855055.1"/>
    </source>
</evidence>
<dbReference type="InterPro" id="IPR036909">
    <property type="entry name" value="Cyt_c-like_dom_sf"/>
</dbReference>
<dbReference type="PANTHER" id="PTHR33546:SF1">
    <property type="entry name" value="LARGE, MULTIFUNCTIONAL SECRETED PROTEIN"/>
    <property type="match status" value="1"/>
</dbReference>
<dbReference type="PROSITE" id="PS51007">
    <property type="entry name" value="CYTC"/>
    <property type="match status" value="1"/>
</dbReference>
<dbReference type="AlphaFoldDB" id="A0AAE2SEH0"/>
<sequence>MPIIKALTTSIIVLAYVAPSAIGQVPIVPAKTVAQTQFPVFENTFLSRKLSNFRLHLEYQSDKQSELSLTKGFKLPLPSGAHTIELVYQQNGTSPMQISTWIDGKALHANKVIPSSKQTSSSVDKTLRMDQNFTIAASFKTNGDGTIFSKCSHEGIGSQGSKALFVKNKRLTYNVGGVGTLRGPLVTDGKTHWVVLRSHDGLINIFIDGQPIGKEQKLHSRDVAKHVFRIGRGDTNLINSLNKVTVSTLRYWARSLEGAEFTSLVENEVTTLNTPDLNWSATEHIETFNGQGQIGSPVQLTLITGQNFKLKTSWVQPLETTKHAKLIRAWNKKALDEGKAIYNSHCITCHGDQHQEGSMPTALKFHESPFKNGSDPYRMFQTLDKGYGMMVPQRQFDAAQKYAVIHYIRETFINPFNKSQYFEPSEAYYNSLPQSLNLPGIATTPRRKRQDKPYKLMDFGPVLNWTFQINPGAASKDRNIAQKGINIRLNQGKGGISKGSDWMIYDTDTMRVATAYSGEFIDWRGIAFDGSHGTHSSIAGTALFTNPDMPAWQHPIKHTWKDTRIVGRDGRRYGPLPKDWVRYLGRYRFGQQTIIHYQIGNTKILELPGLLSDKNQKVFTRTLNIAASNHDLLSRISPPENGFSVALKGSPGISLERRKDGVYLHIPAATTPAKVIIGFANKEAYDLSKLLSQPADLSALTHGGPPNYPKPVITAGTLGNDEAPFAYDIITIPNKSDNPWHSWMRLGGFDFFDNDPNRAAVCTWLGDVWLVDGMNGNFKELRWRRICTGLFQPLGLKIVDNTIYVTCRDQIARLHDLNGDDEIDYVEAFNNDHQVTEHFHEFAMGLQTDAKGNFYYAKSARHGKNAVVPHHGTLLRVSADGSTTDIVATGFRAANGVCVNPDGTWVVTDQEGHWNPKNRINYVNEGGFYGNMFGYHDVTDSSDESMEQPLAWVTNAFDRSPAELLWVPEDAAWGAINGTLLNLSYGYGKVYTVPHEVLNGQAQGGMCALPIEASPSGLHRGRFHPVNKQLYAAGMFAWAGNQQSDGSFCRIRATGKPSYMPIKTNASKGKYTITFSDPLPEETSFQVKVWNLKRTAKYGSKHYDERELEVTKTMISGNQATLIIPNLEPTWGMEIACHLGNNNQRIIHASIHELP</sequence>
<evidence type="ECO:0000256" key="1">
    <source>
        <dbReference type="ARBA" id="ARBA00022617"/>
    </source>
</evidence>
<dbReference type="SUPFAM" id="SSF49899">
    <property type="entry name" value="Concanavalin A-like lectins/glucanases"/>
    <property type="match status" value="1"/>
</dbReference>
<dbReference type="InterPro" id="IPR009056">
    <property type="entry name" value="Cyt_c-like_dom"/>
</dbReference>
<protein>
    <submittedName>
        <fullName evidence="6">C-type cytochrome</fullName>
    </submittedName>
</protein>
<dbReference type="EMBL" id="JAENIG010000005">
    <property type="protein sequence ID" value="MBK1855055.1"/>
    <property type="molecule type" value="Genomic_DNA"/>
</dbReference>
<keyword evidence="7" id="KW-1185">Reference proteome</keyword>
<dbReference type="SUPFAM" id="SSF46626">
    <property type="entry name" value="Cytochrome c"/>
    <property type="match status" value="1"/>
</dbReference>
<evidence type="ECO:0000256" key="2">
    <source>
        <dbReference type="ARBA" id="ARBA00022723"/>
    </source>
</evidence>
<evidence type="ECO:0000256" key="4">
    <source>
        <dbReference type="PROSITE-ProRule" id="PRU00433"/>
    </source>
</evidence>
<dbReference type="Pfam" id="PF13442">
    <property type="entry name" value="Cytochrome_CBB3"/>
    <property type="match status" value="1"/>
</dbReference>
<dbReference type="InterPro" id="IPR011042">
    <property type="entry name" value="6-blade_b-propeller_TolB-like"/>
</dbReference>
<dbReference type="Gene3D" id="2.120.10.30">
    <property type="entry name" value="TolB, C-terminal domain"/>
    <property type="match status" value="1"/>
</dbReference>
<dbReference type="InterPro" id="IPR011041">
    <property type="entry name" value="Quinoprot_gluc/sorb_DH_b-prop"/>
</dbReference>
<feature type="domain" description="Cytochrome c" evidence="5">
    <location>
        <begin position="333"/>
        <end position="412"/>
    </location>
</feature>
<proteinExistence type="predicted"/>
<dbReference type="Pfam" id="PF20601">
    <property type="entry name" value="DUF6797"/>
    <property type="match status" value="1"/>
</dbReference>
<dbReference type="InterPro" id="IPR013320">
    <property type="entry name" value="ConA-like_dom_sf"/>
</dbReference>
<gene>
    <name evidence="6" type="ORF">JIN83_08795</name>
</gene>
<dbReference type="GO" id="GO:0046872">
    <property type="term" value="F:metal ion binding"/>
    <property type="evidence" value="ECO:0007669"/>
    <property type="project" value="UniProtKB-KW"/>
</dbReference>
<dbReference type="SUPFAM" id="SSF50952">
    <property type="entry name" value="Soluble quinoprotein glucose dehydrogenase"/>
    <property type="match status" value="1"/>
</dbReference>
<dbReference type="PANTHER" id="PTHR33546">
    <property type="entry name" value="LARGE, MULTIFUNCTIONAL SECRETED PROTEIN-RELATED"/>
    <property type="match status" value="1"/>
</dbReference>
<name>A0AAE2SEH0_9BACT</name>
<dbReference type="GO" id="GO:0020037">
    <property type="term" value="F:heme binding"/>
    <property type="evidence" value="ECO:0007669"/>
    <property type="project" value="InterPro"/>
</dbReference>
<keyword evidence="2 4" id="KW-0479">Metal-binding</keyword>
<evidence type="ECO:0000313" key="7">
    <source>
        <dbReference type="Proteomes" id="UP000634206"/>
    </source>
</evidence>
<evidence type="ECO:0000256" key="3">
    <source>
        <dbReference type="ARBA" id="ARBA00023004"/>
    </source>
</evidence>
<keyword evidence="1 4" id="KW-0349">Heme</keyword>
<dbReference type="InterPro" id="IPR046476">
    <property type="entry name" value="DUF6797"/>
</dbReference>
<evidence type="ECO:0000259" key="5">
    <source>
        <dbReference type="PROSITE" id="PS51007"/>
    </source>
</evidence>
<accession>A0AAE2SEH0</accession>